<accession>A0AAW1W9Q4</accession>
<dbReference type="Proteomes" id="UP001457282">
    <property type="component" value="Unassembled WGS sequence"/>
</dbReference>
<sequence>MWHYEMLDVLCQQELDIALDDKPANMNNAEWAKINLWVCGSIRLCLAKDQKFFVMKETSVKDLWKKLEDQYMFKSAENRLHLKRRLFRFQFQQSISMSEHISDFNKILADLTNL</sequence>
<keyword evidence="2" id="KW-1185">Reference proteome</keyword>
<dbReference type="EMBL" id="JBEDUW010000006">
    <property type="protein sequence ID" value="KAK9921368.1"/>
    <property type="molecule type" value="Genomic_DNA"/>
</dbReference>
<evidence type="ECO:0000313" key="1">
    <source>
        <dbReference type="EMBL" id="KAK9921368.1"/>
    </source>
</evidence>
<protein>
    <recommendedName>
        <fullName evidence="3">Retrotransposon gag domain-containing protein</fullName>
    </recommendedName>
</protein>
<dbReference type="AlphaFoldDB" id="A0AAW1W9Q4"/>
<comment type="caution">
    <text evidence="1">The sequence shown here is derived from an EMBL/GenBank/DDBJ whole genome shotgun (WGS) entry which is preliminary data.</text>
</comment>
<organism evidence="1 2">
    <name type="scientific">Rubus argutus</name>
    <name type="common">Southern blackberry</name>
    <dbReference type="NCBI Taxonomy" id="59490"/>
    <lineage>
        <taxon>Eukaryota</taxon>
        <taxon>Viridiplantae</taxon>
        <taxon>Streptophyta</taxon>
        <taxon>Embryophyta</taxon>
        <taxon>Tracheophyta</taxon>
        <taxon>Spermatophyta</taxon>
        <taxon>Magnoliopsida</taxon>
        <taxon>eudicotyledons</taxon>
        <taxon>Gunneridae</taxon>
        <taxon>Pentapetalae</taxon>
        <taxon>rosids</taxon>
        <taxon>fabids</taxon>
        <taxon>Rosales</taxon>
        <taxon>Rosaceae</taxon>
        <taxon>Rosoideae</taxon>
        <taxon>Rosoideae incertae sedis</taxon>
        <taxon>Rubus</taxon>
    </lineage>
</organism>
<reference evidence="1 2" key="1">
    <citation type="journal article" date="2023" name="G3 (Bethesda)">
        <title>A chromosome-length genome assembly and annotation of blackberry (Rubus argutus, cv. 'Hillquist').</title>
        <authorList>
            <person name="Bruna T."/>
            <person name="Aryal R."/>
            <person name="Dudchenko O."/>
            <person name="Sargent D.J."/>
            <person name="Mead D."/>
            <person name="Buti M."/>
            <person name="Cavallini A."/>
            <person name="Hytonen T."/>
            <person name="Andres J."/>
            <person name="Pham M."/>
            <person name="Weisz D."/>
            <person name="Mascagni F."/>
            <person name="Usai G."/>
            <person name="Natali L."/>
            <person name="Bassil N."/>
            <person name="Fernandez G.E."/>
            <person name="Lomsadze A."/>
            <person name="Armour M."/>
            <person name="Olukolu B."/>
            <person name="Poorten T."/>
            <person name="Britton C."/>
            <person name="Davik J."/>
            <person name="Ashrafi H."/>
            <person name="Aiden E.L."/>
            <person name="Borodovsky M."/>
            <person name="Worthington M."/>
        </authorList>
    </citation>
    <scope>NUCLEOTIDE SEQUENCE [LARGE SCALE GENOMIC DNA]</scope>
    <source>
        <strain evidence="1">PI 553951</strain>
    </source>
</reference>
<gene>
    <name evidence="1" type="ORF">M0R45_029879</name>
</gene>
<proteinExistence type="predicted"/>
<evidence type="ECO:0008006" key="3">
    <source>
        <dbReference type="Google" id="ProtNLM"/>
    </source>
</evidence>
<dbReference type="Pfam" id="PF14223">
    <property type="entry name" value="Retrotran_gag_2"/>
    <property type="match status" value="1"/>
</dbReference>
<evidence type="ECO:0000313" key="2">
    <source>
        <dbReference type="Proteomes" id="UP001457282"/>
    </source>
</evidence>
<name>A0AAW1W9Q4_RUBAR</name>